<accession>A0A427XXZ7</accession>
<evidence type="ECO:0000313" key="3">
    <source>
        <dbReference type="Proteomes" id="UP000279259"/>
    </source>
</evidence>
<dbReference type="Proteomes" id="UP000279259">
    <property type="component" value="Unassembled WGS sequence"/>
</dbReference>
<feature type="region of interest" description="Disordered" evidence="1">
    <location>
        <begin position="138"/>
        <end position="201"/>
    </location>
</feature>
<dbReference type="AlphaFoldDB" id="A0A427XXZ7"/>
<keyword evidence="3" id="KW-1185">Reference proteome</keyword>
<protein>
    <submittedName>
        <fullName evidence="2">Uncharacterized protein</fullName>
    </submittedName>
</protein>
<organism evidence="2 3">
    <name type="scientific">Saitozyma podzolica</name>
    <dbReference type="NCBI Taxonomy" id="1890683"/>
    <lineage>
        <taxon>Eukaryota</taxon>
        <taxon>Fungi</taxon>
        <taxon>Dikarya</taxon>
        <taxon>Basidiomycota</taxon>
        <taxon>Agaricomycotina</taxon>
        <taxon>Tremellomycetes</taxon>
        <taxon>Tremellales</taxon>
        <taxon>Trimorphomycetaceae</taxon>
        <taxon>Saitozyma</taxon>
    </lineage>
</organism>
<sequence length="201" mass="21218">MGRSGCGKAISTSEGKEGAKFSVLIVGEEATGHIWQSHTWPTVIAYPIIPPAATESFTSTMIPVSQLQREGFTPGAMGMVLCNDSNISQYVSMAFYLPTAGKLSVVILPAKFNSVDPLERLGIAVMIKPGFPVPLPTAAASGASDSIEGPGEREELEGSAPRKKKRRQSAPTKGSQPVTAKGSGRRRRRSIVPGWPPGGED</sequence>
<name>A0A427XXZ7_9TREE</name>
<evidence type="ECO:0000313" key="2">
    <source>
        <dbReference type="EMBL" id="RSH83657.1"/>
    </source>
</evidence>
<comment type="caution">
    <text evidence="2">The sequence shown here is derived from an EMBL/GenBank/DDBJ whole genome shotgun (WGS) entry which is preliminary data.</text>
</comment>
<dbReference type="STRING" id="1890683.A0A427XXZ7"/>
<feature type="compositionally biased region" description="Polar residues" evidence="1">
    <location>
        <begin position="169"/>
        <end position="178"/>
    </location>
</feature>
<dbReference type="OrthoDB" id="2592275at2759"/>
<proteinExistence type="predicted"/>
<gene>
    <name evidence="2" type="ORF">EHS25_005561</name>
</gene>
<dbReference type="EMBL" id="RSCD01000024">
    <property type="protein sequence ID" value="RSH83657.1"/>
    <property type="molecule type" value="Genomic_DNA"/>
</dbReference>
<evidence type="ECO:0000256" key="1">
    <source>
        <dbReference type="SAM" id="MobiDB-lite"/>
    </source>
</evidence>
<reference evidence="2 3" key="1">
    <citation type="submission" date="2018-11" db="EMBL/GenBank/DDBJ databases">
        <title>Genome sequence of Saitozyma podzolica DSM 27192.</title>
        <authorList>
            <person name="Aliyu H."/>
            <person name="Gorte O."/>
            <person name="Ochsenreither K."/>
        </authorList>
    </citation>
    <scope>NUCLEOTIDE SEQUENCE [LARGE SCALE GENOMIC DNA]</scope>
    <source>
        <strain evidence="2 3">DSM 27192</strain>
    </source>
</reference>